<feature type="compositionally biased region" description="Low complexity" evidence="12">
    <location>
        <begin position="404"/>
        <end position="456"/>
    </location>
</feature>
<dbReference type="Pfam" id="PF22608">
    <property type="entry name" value="DNAX_ATPase_lid"/>
    <property type="match status" value="1"/>
</dbReference>
<accession>A0ABS4T481</accession>
<feature type="compositionally biased region" description="Acidic residues" evidence="12">
    <location>
        <begin position="970"/>
        <end position="982"/>
    </location>
</feature>
<keyword evidence="10" id="KW-0239">DNA-directed DNA polymerase</keyword>
<feature type="compositionally biased region" description="Low complexity" evidence="12">
    <location>
        <begin position="947"/>
        <end position="957"/>
    </location>
</feature>
<dbReference type="PANTHER" id="PTHR11669:SF0">
    <property type="entry name" value="PROTEIN STICHEL-LIKE 2"/>
    <property type="match status" value="1"/>
</dbReference>
<evidence type="ECO:0000256" key="3">
    <source>
        <dbReference type="ARBA" id="ARBA00022679"/>
    </source>
</evidence>
<keyword evidence="9" id="KW-0067">ATP-binding</keyword>
<organism evidence="14 15">
    <name type="scientific">Nesterenkonia lacusekhoensis</name>
    <dbReference type="NCBI Taxonomy" id="150832"/>
    <lineage>
        <taxon>Bacteria</taxon>
        <taxon>Bacillati</taxon>
        <taxon>Actinomycetota</taxon>
        <taxon>Actinomycetes</taxon>
        <taxon>Micrococcales</taxon>
        <taxon>Micrococcaceae</taxon>
        <taxon>Nesterenkonia</taxon>
    </lineage>
</organism>
<comment type="caution">
    <text evidence="14">The sequence shown here is derived from an EMBL/GenBank/DDBJ whole genome shotgun (WGS) entry which is preliminary data.</text>
</comment>
<dbReference type="InterPro" id="IPR027417">
    <property type="entry name" value="P-loop_NTPase"/>
</dbReference>
<keyword evidence="6" id="KW-0479">Metal-binding</keyword>
<protein>
    <recommendedName>
        <fullName evidence="2">DNA-directed DNA polymerase</fullName>
        <ecNumber evidence="2">2.7.7.7</ecNumber>
    </recommendedName>
</protein>
<name>A0ABS4T481_9MICC</name>
<evidence type="ECO:0000256" key="12">
    <source>
        <dbReference type="SAM" id="MobiDB-lite"/>
    </source>
</evidence>
<dbReference type="Gene3D" id="1.10.8.60">
    <property type="match status" value="1"/>
</dbReference>
<feature type="compositionally biased region" description="Pro residues" evidence="12">
    <location>
        <begin position="930"/>
        <end position="944"/>
    </location>
</feature>
<evidence type="ECO:0000256" key="6">
    <source>
        <dbReference type="ARBA" id="ARBA00022723"/>
    </source>
</evidence>
<dbReference type="Gene3D" id="3.40.50.300">
    <property type="entry name" value="P-loop containing nucleotide triphosphate hydrolases"/>
    <property type="match status" value="1"/>
</dbReference>
<keyword evidence="7" id="KW-0547">Nucleotide-binding</keyword>
<gene>
    <name evidence="14" type="ORF">JOF45_001793</name>
</gene>
<keyword evidence="15" id="KW-1185">Reference proteome</keyword>
<evidence type="ECO:0000256" key="7">
    <source>
        <dbReference type="ARBA" id="ARBA00022741"/>
    </source>
</evidence>
<sequence length="1009" mass="104066">MSTALYRRYRPDTFSDVIGQEHVTAPLITALGKDAVSHAYLFSGPRGCGKTTSARILARCLNCAQGPTGHPCGQCESCRDLATGGPGSLDVIEIDAASHGGVDDARDLRERATFAPVRDRYKIFIIDEAHMVTAAGFNALLKIVEEPPAHIKFIFATTEPDKVIGTIRSRTHHYPFRLVPPEPLLEYLQKLCEQESVPVAPGVLSLVIRAGGGSVRDTLSVLDQLIAGSEASGIDYERATALLGFTHTALLDDVVNSVAALDGATAFGVVDRVVQSGQDPRRFVEDLLERLRDLIIVKSVPESPGAILRGVPEDQIRRMQEQASAVGAAELSRAADITAQALTDMVGATSPRLHLELLMARLLLPHAEQGHASVAARLERLERRVDFVSGAGATPADEHPTPAPAEGAAASTAAPAAAAPEAPAAAPAAAAEQPAAAERPAAAQQEPASQQGEPEAPTQPQQSEPTPAPASSGPQSGASSQSGAGTQSGAASQESADDWAMPGVPRESEPAPAPNPADEWATPGVDRQPPQQDAAQPEAPEAEAPQVNVPQVNAPQQAEPQPQAPATQPSASQQPAQPSQPAPPQAGGAPQSGGAQPSGGAQLSGGSKVQMMQRAWPDIVDTLKGQSRMLWMLVKGNVSVGGFDGQTLTLAFSNDGARNTFANRNGEQALNAAIQQVLGMQVSFDLVTGGAPPADGGGTPKVEAGPARTPDPAPAAPAEPAAPSPSGASPVSEGDGAPAWVSEEEAPDPVQPEPEEPPQPPSPHPAWNGEPSRDPAGVTDSDDAPEEKDPFYETSQAGPSAPPAAQEPPEDLHPGSWEDPYAQGSGPHPGNGAAPSNPTSQQSPAPQQNTHEPAPEAYKPLAEKPQVPVFARKSAPTAPASSGGSSSPAPGQGADSQSAASPSAPANSRLAEIKQRMAQRRATAGVAYDTPPPDPMYDQGPPPDLDQAVPAAQASGAQGPGSQGSAPASEVEEVPSDDDIAVEESSVFGRKALERLLDATLIEERRLGE</sequence>
<dbReference type="EMBL" id="JAGINX010000001">
    <property type="protein sequence ID" value="MBP2318774.1"/>
    <property type="molecule type" value="Genomic_DNA"/>
</dbReference>
<evidence type="ECO:0000313" key="15">
    <source>
        <dbReference type="Proteomes" id="UP001519331"/>
    </source>
</evidence>
<feature type="compositionally biased region" description="Low complexity" evidence="12">
    <location>
        <begin position="469"/>
        <end position="494"/>
    </location>
</feature>
<dbReference type="NCBIfam" id="NF005846">
    <property type="entry name" value="PRK07764.1-6"/>
    <property type="match status" value="1"/>
</dbReference>
<dbReference type="CDD" id="cd18137">
    <property type="entry name" value="HLD_clamp_pol_III_gamma_tau"/>
    <property type="match status" value="1"/>
</dbReference>
<dbReference type="SUPFAM" id="SSF52540">
    <property type="entry name" value="P-loop containing nucleoside triphosphate hydrolases"/>
    <property type="match status" value="1"/>
</dbReference>
<dbReference type="Gene3D" id="1.20.272.10">
    <property type="match status" value="1"/>
</dbReference>
<evidence type="ECO:0000256" key="4">
    <source>
        <dbReference type="ARBA" id="ARBA00022695"/>
    </source>
</evidence>
<dbReference type="InterPro" id="IPR003593">
    <property type="entry name" value="AAA+_ATPase"/>
</dbReference>
<dbReference type="NCBIfam" id="TIGR02397">
    <property type="entry name" value="dnaX_nterm"/>
    <property type="match status" value="1"/>
</dbReference>
<keyword evidence="4 14" id="KW-0548">Nucleotidyltransferase</keyword>
<feature type="compositionally biased region" description="Polar residues" evidence="12">
    <location>
        <begin position="834"/>
        <end position="851"/>
    </location>
</feature>
<dbReference type="InterPro" id="IPR012763">
    <property type="entry name" value="DNA_pol_III_sug/sutau_N"/>
</dbReference>
<evidence type="ECO:0000256" key="11">
    <source>
        <dbReference type="ARBA" id="ARBA00049244"/>
    </source>
</evidence>
<keyword evidence="3 14" id="KW-0808">Transferase</keyword>
<dbReference type="PANTHER" id="PTHR11669">
    <property type="entry name" value="REPLICATION FACTOR C / DNA POLYMERASE III GAMMA-TAU SUBUNIT"/>
    <property type="match status" value="1"/>
</dbReference>
<comment type="similarity">
    <text evidence="1">Belongs to the DnaX/STICHEL family.</text>
</comment>
<dbReference type="InterPro" id="IPR008921">
    <property type="entry name" value="DNA_pol3_clamp-load_cplx_C"/>
</dbReference>
<dbReference type="InterPro" id="IPR045085">
    <property type="entry name" value="HLD_clamp_pol_III_gamma_tau"/>
</dbReference>
<feature type="domain" description="AAA+ ATPase" evidence="13">
    <location>
        <begin position="36"/>
        <end position="184"/>
    </location>
</feature>
<evidence type="ECO:0000256" key="2">
    <source>
        <dbReference type="ARBA" id="ARBA00012417"/>
    </source>
</evidence>
<dbReference type="RefSeq" id="WP_210049196.1">
    <property type="nucleotide sequence ID" value="NZ_JAGINX010000001.1"/>
</dbReference>
<evidence type="ECO:0000256" key="9">
    <source>
        <dbReference type="ARBA" id="ARBA00022840"/>
    </source>
</evidence>
<evidence type="ECO:0000256" key="1">
    <source>
        <dbReference type="ARBA" id="ARBA00006360"/>
    </source>
</evidence>
<dbReference type="SUPFAM" id="SSF48019">
    <property type="entry name" value="post-AAA+ oligomerization domain-like"/>
    <property type="match status" value="1"/>
</dbReference>
<feature type="region of interest" description="Disordered" evidence="12">
    <location>
        <begin position="391"/>
        <end position="609"/>
    </location>
</feature>
<dbReference type="GO" id="GO:0003887">
    <property type="term" value="F:DNA-directed DNA polymerase activity"/>
    <property type="evidence" value="ECO:0007669"/>
    <property type="project" value="UniProtKB-EC"/>
</dbReference>
<keyword evidence="5" id="KW-0235">DNA replication</keyword>
<dbReference type="CDD" id="cd00009">
    <property type="entry name" value="AAA"/>
    <property type="match status" value="1"/>
</dbReference>
<dbReference type="InterPro" id="IPR022754">
    <property type="entry name" value="DNA_pol_III_gamma-3"/>
</dbReference>
<dbReference type="Pfam" id="PF12169">
    <property type="entry name" value="DNA_pol3_gamma3"/>
    <property type="match status" value="1"/>
</dbReference>
<evidence type="ECO:0000256" key="10">
    <source>
        <dbReference type="ARBA" id="ARBA00022932"/>
    </source>
</evidence>
<evidence type="ECO:0000256" key="8">
    <source>
        <dbReference type="ARBA" id="ARBA00022833"/>
    </source>
</evidence>
<keyword evidence="8" id="KW-0862">Zinc</keyword>
<dbReference type="SMART" id="SM00382">
    <property type="entry name" value="AAA"/>
    <property type="match status" value="1"/>
</dbReference>
<comment type="catalytic activity">
    <reaction evidence="11">
        <text>DNA(n) + a 2'-deoxyribonucleoside 5'-triphosphate = DNA(n+1) + diphosphate</text>
        <dbReference type="Rhea" id="RHEA:22508"/>
        <dbReference type="Rhea" id="RHEA-COMP:17339"/>
        <dbReference type="Rhea" id="RHEA-COMP:17340"/>
        <dbReference type="ChEBI" id="CHEBI:33019"/>
        <dbReference type="ChEBI" id="CHEBI:61560"/>
        <dbReference type="ChEBI" id="CHEBI:173112"/>
        <dbReference type="EC" id="2.7.7.7"/>
    </reaction>
</comment>
<dbReference type="InterPro" id="IPR050238">
    <property type="entry name" value="DNA_Rep/Repair_Clamp_Loader"/>
</dbReference>
<feature type="compositionally biased region" description="Low complexity" evidence="12">
    <location>
        <begin position="874"/>
        <end position="906"/>
    </location>
</feature>
<reference evidence="14 15" key="1">
    <citation type="submission" date="2021-03" db="EMBL/GenBank/DDBJ databases">
        <title>Sequencing the genomes of 1000 actinobacteria strains.</title>
        <authorList>
            <person name="Klenk H.-P."/>
        </authorList>
    </citation>
    <scope>NUCLEOTIDE SEQUENCE [LARGE SCALE GENOMIC DNA]</scope>
    <source>
        <strain evidence="14 15">DSM 12544</strain>
    </source>
</reference>
<evidence type="ECO:0000313" key="14">
    <source>
        <dbReference type="EMBL" id="MBP2318774.1"/>
    </source>
</evidence>
<feature type="compositionally biased region" description="Pro residues" evidence="12">
    <location>
        <begin position="709"/>
        <end position="723"/>
    </location>
</feature>
<proteinExistence type="inferred from homology"/>
<feature type="compositionally biased region" description="Low complexity" evidence="12">
    <location>
        <begin position="585"/>
        <end position="607"/>
    </location>
</feature>
<feature type="compositionally biased region" description="Low complexity" evidence="12">
    <location>
        <begin position="528"/>
        <end position="577"/>
    </location>
</feature>
<dbReference type="Pfam" id="PF13177">
    <property type="entry name" value="DNA_pol3_delta2"/>
    <property type="match status" value="1"/>
</dbReference>
<evidence type="ECO:0000256" key="5">
    <source>
        <dbReference type="ARBA" id="ARBA00022705"/>
    </source>
</evidence>
<feature type="compositionally biased region" description="Pro residues" evidence="12">
    <location>
        <begin position="749"/>
        <end position="764"/>
    </location>
</feature>
<dbReference type="EC" id="2.7.7.7" evidence="2"/>
<feature type="region of interest" description="Disordered" evidence="12">
    <location>
        <begin position="689"/>
        <end position="983"/>
    </location>
</feature>
<evidence type="ECO:0000259" key="13">
    <source>
        <dbReference type="SMART" id="SM00382"/>
    </source>
</evidence>
<dbReference type="Proteomes" id="UP001519331">
    <property type="component" value="Unassembled WGS sequence"/>
</dbReference>